<feature type="region of interest" description="Disordered" evidence="1">
    <location>
        <begin position="621"/>
        <end position="646"/>
    </location>
</feature>
<reference evidence="2 3" key="1">
    <citation type="journal article" date="2021" name="Sci. Rep.">
        <title>Genome sequencing of the multicellular alga Astrephomene provides insights into convergent evolution of germ-soma differentiation.</title>
        <authorList>
            <person name="Yamashita S."/>
            <person name="Yamamoto K."/>
            <person name="Matsuzaki R."/>
            <person name="Suzuki S."/>
            <person name="Yamaguchi H."/>
            <person name="Hirooka S."/>
            <person name="Minakuchi Y."/>
            <person name="Miyagishima S."/>
            <person name="Kawachi M."/>
            <person name="Toyoda A."/>
            <person name="Nozaki H."/>
        </authorList>
    </citation>
    <scope>NUCLEOTIDE SEQUENCE [LARGE SCALE GENOMIC DNA]</scope>
    <source>
        <strain evidence="2 3">NIES-4017</strain>
    </source>
</reference>
<protein>
    <submittedName>
        <fullName evidence="2">Uncharacterized protein</fullName>
    </submittedName>
</protein>
<evidence type="ECO:0000313" key="3">
    <source>
        <dbReference type="Proteomes" id="UP001054857"/>
    </source>
</evidence>
<evidence type="ECO:0000313" key="2">
    <source>
        <dbReference type="EMBL" id="GFR40951.1"/>
    </source>
</evidence>
<name>A0AAD3DJ82_9CHLO</name>
<feature type="compositionally biased region" description="Basic residues" evidence="1">
    <location>
        <begin position="923"/>
        <end position="940"/>
    </location>
</feature>
<organism evidence="2 3">
    <name type="scientific">Astrephomene gubernaculifera</name>
    <dbReference type="NCBI Taxonomy" id="47775"/>
    <lineage>
        <taxon>Eukaryota</taxon>
        <taxon>Viridiplantae</taxon>
        <taxon>Chlorophyta</taxon>
        <taxon>core chlorophytes</taxon>
        <taxon>Chlorophyceae</taxon>
        <taxon>CS clade</taxon>
        <taxon>Chlamydomonadales</taxon>
        <taxon>Astrephomenaceae</taxon>
        <taxon>Astrephomene</taxon>
    </lineage>
</organism>
<gene>
    <name evidence="2" type="ORF">Agub_g1615</name>
</gene>
<dbReference type="EMBL" id="BMAR01000001">
    <property type="protein sequence ID" value="GFR40951.1"/>
    <property type="molecule type" value="Genomic_DNA"/>
</dbReference>
<feature type="region of interest" description="Disordered" evidence="1">
    <location>
        <begin position="1459"/>
        <end position="1496"/>
    </location>
</feature>
<feature type="non-terminal residue" evidence="2">
    <location>
        <position position="1496"/>
    </location>
</feature>
<comment type="caution">
    <text evidence="2">The sequence shown here is derived from an EMBL/GenBank/DDBJ whole genome shotgun (WGS) entry which is preliminary data.</text>
</comment>
<proteinExistence type="predicted"/>
<feature type="compositionally biased region" description="Acidic residues" evidence="1">
    <location>
        <begin position="1357"/>
        <end position="1368"/>
    </location>
</feature>
<feature type="non-terminal residue" evidence="2">
    <location>
        <position position="1"/>
    </location>
</feature>
<dbReference type="Proteomes" id="UP001054857">
    <property type="component" value="Unassembled WGS sequence"/>
</dbReference>
<feature type="compositionally biased region" description="Acidic residues" evidence="1">
    <location>
        <begin position="1383"/>
        <end position="1396"/>
    </location>
</feature>
<feature type="compositionally biased region" description="Low complexity" evidence="1">
    <location>
        <begin position="1369"/>
        <end position="1382"/>
    </location>
</feature>
<feature type="region of interest" description="Disordered" evidence="1">
    <location>
        <begin position="1357"/>
        <end position="1396"/>
    </location>
</feature>
<feature type="compositionally biased region" description="Low complexity" evidence="1">
    <location>
        <begin position="901"/>
        <end position="919"/>
    </location>
</feature>
<keyword evidence="3" id="KW-1185">Reference proteome</keyword>
<evidence type="ECO:0000256" key="1">
    <source>
        <dbReference type="SAM" id="MobiDB-lite"/>
    </source>
</evidence>
<accession>A0AAD3DJ82</accession>
<sequence length="1496" mass="150842">KLVLGWRALVAAGQVAPLGPAAAEAARQVLRGAAMAAASGTAAAHAAEAAVDEEALRAAAQGVLSCCSAGLAVPPALLQPLERGSCEEGVLAALGPAAGLALARAFVAAGYQPQSDWVDAWEAAVVSSMRRTSPAQLTTMAAVLHSLALRGGAGVQAARPDFVAAAAQRLLATGIPAAVGSATCGLALHLGELAGGGGPCVALPAGVMEVAAELLAAATSALPSLDTPDLAALLSGLALSEVRAPAEVWSALLSRATDAPAAAAAATAAARRALEVGLPWGIKPGALEHFLSVAGQHVPGLPAASVVGLLGLVAAAGKGKVRQALLAAALTRVYDKAATLGPRDAALLFSVMDALAVNLTEPLAAKVKTVASGGASESKEGVEALTPVAVLRRVAEVALVPERVLADLGLEATAKLVEVAARLRQSADAAAAETQGPTSSAAADGPADVVPRQQLLSLLQLLQPSLAAATPQALAALSGGAAAMGLSMPPAWLAALLAANLAALPTLDPLTSARIATAATRCEQLARLAPGSGGGSGSSGSWIEAFVRDMERKLAAAPPTALALTLQVLVAHGYRPSAEWTSAFLAATAPFLGAPLPLTQAQAAGAAAVAASLAAGRTRSNAAAKSPAKAATSQKPSGANAAAAVQQSSQSSTSASTAAAGAPAAAATFTPAQLSQLVGGLTALQLQQYVTPGWLAMAVRQVEGRALQASYRDLAEALYGIKQLGGVVREAAANQLVIVSQAKLAATPLPLLSRMLSVVAAAEGRKVSPKWWEEAQRVLTSQLKAASESLTAGASSSSASSSAVARLEEVSQAVTAVLRMRRNKAGADLSAQLAAALAAAVAVADGAVAAALPHDAAVQYVQACTEVPQLGLPPPVLLDRYLRHTGRLLESFAGAEDSRSPELSAAEASEASQAPADSAQLSKKGKDRAQSRRSRARAAKRGGGGGGSSALSTSQDALLQLLPSALAVGRMLVEFTEEQRPDTAVEWLGSLVSAAVDARAALPAPSAAALVWLMAKLDVPEEEVESAATQAKKLAIYQPLLEVLAARLEGTAEAAEAVGLLPPAVAAGGAGVQQVQQQLSPDQVLDAVWGLMKLGLVPGPRLRQEASLALSRRLTSLPHDVAMPILKALAWGCADEHLRTCDPTADFNIYLPDLPPNPADGPLAAELSRYLDANVLPVQDNDKALLEVLDVARQLGLRLAAPQVAAACGRLAAAAELGTLRGEKLFAGIMALRAQEAQPPAEQLDALSAAVVENIVSGGLGGLVEVVEATAALYDMGARPDEEWMEAVREAIVEDLNSPAHGTGEGGVPRRPLSARGLVRAFWQLTLRMDGSFMVLALAASKAVTEDLEGQLGITGEGDEETEAEAQGEEVAAQQEEQAAVEQEQEGVEGDEEDEEALQAERAAALARLDPRLLAPLGLPDVVLLLEGLAEAGQPAPESLFPLLEAMLAPALRQAAAQHPAGASHASSSAASSRSGSGSGPAVVAAGGAEAEAAAE</sequence>
<feature type="compositionally biased region" description="Low complexity" evidence="1">
    <location>
        <begin position="622"/>
        <end position="646"/>
    </location>
</feature>
<feature type="region of interest" description="Disordered" evidence="1">
    <location>
        <begin position="893"/>
        <end position="951"/>
    </location>
</feature>